<dbReference type="EMBL" id="JAARLZ010000010">
    <property type="protein sequence ID" value="NII08111.1"/>
    <property type="molecule type" value="Genomic_DNA"/>
</dbReference>
<dbReference type="InterPro" id="IPR023214">
    <property type="entry name" value="HAD_sf"/>
</dbReference>
<evidence type="ECO:0000313" key="2">
    <source>
        <dbReference type="EMBL" id="NII08111.1"/>
    </source>
</evidence>
<organism evidence="2 3">
    <name type="scientific">Luteibacter anthropi</name>
    <dbReference type="NCBI Taxonomy" id="564369"/>
    <lineage>
        <taxon>Bacteria</taxon>
        <taxon>Pseudomonadati</taxon>
        <taxon>Pseudomonadota</taxon>
        <taxon>Gammaproteobacteria</taxon>
        <taxon>Lysobacterales</taxon>
        <taxon>Rhodanobacteraceae</taxon>
        <taxon>Luteibacter</taxon>
    </lineage>
</organism>
<dbReference type="GO" id="GO:0016787">
    <property type="term" value="F:hydrolase activity"/>
    <property type="evidence" value="ECO:0007669"/>
    <property type="project" value="UniProtKB-KW"/>
</dbReference>
<gene>
    <name evidence="2" type="ORF">HBF25_17140</name>
</gene>
<reference evidence="2 3" key="1">
    <citation type="submission" date="2020-03" db="EMBL/GenBank/DDBJ databases">
        <authorList>
            <person name="Lai Q."/>
        </authorList>
    </citation>
    <scope>NUCLEOTIDE SEQUENCE [LARGE SCALE GENOMIC DNA]</scope>
    <source>
        <strain evidence="2 3">CCUG 25036</strain>
    </source>
</reference>
<dbReference type="Gene3D" id="3.40.50.1000">
    <property type="entry name" value="HAD superfamily/HAD-like"/>
    <property type="match status" value="1"/>
</dbReference>
<evidence type="ECO:0000313" key="3">
    <source>
        <dbReference type="Proteomes" id="UP000490980"/>
    </source>
</evidence>
<sequence length="235" mass="26102">MTQGIQTAEVQASAADARRVVLFDFDGVIVRHQTLELFYRDCLKGFGRWRILLALPVVPFVPFLIPTVAGNRFLGRLFLRVITFGRTEASYRRRVTAYARAYARRPGVFIRDAVASLRRHVDAGDRVVIVTGNDRTMVEAILHEVNLGGCELVASQTRGGLFGVHFVRHNVEAVKVASLKREGIPRPWAIAYADSLSDLPMLKAADEAKLVNANAKTVKKASKALGSKLEVLDWF</sequence>
<dbReference type="SUPFAM" id="SSF56784">
    <property type="entry name" value="HAD-like"/>
    <property type="match status" value="1"/>
</dbReference>
<evidence type="ECO:0000256" key="1">
    <source>
        <dbReference type="SAM" id="Phobius"/>
    </source>
</evidence>
<keyword evidence="3" id="KW-1185">Reference proteome</keyword>
<dbReference type="RefSeq" id="WP_166950544.1">
    <property type="nucleotide sequence ID" value="NZ_CP077072.1"/>
</dbReference>
<keyword evidence="1" id="KW-1133">Transmembrane helix</keyword>
<protein>
    <submittedName>
        <fullName evidence="2">Haloacid dehalogenase-like hydrolase</fullName>
    </submittedName>
</protein>
<name>A0A7X5UCR2_9GAMM</name>
<dbReference type="Pfam" id="PF12710">
    <property type="entry name" value="HAD"/>
    <property type="match status" value="1"/>
</dbReference>
<accession>A0A7X5UCR2</accession>
<comment type="caution">
    <text evidence="2">The sequence shown here is derived from an EMBL/GenBank/DDBJ whole genome shotgun (WGS) entry which is preliminary data.</text>
</comment>
<keyword evidence="1" id="KW-0472">Membrane</keyword>
<keyword evidence="1" id="KW-0812">Transmembrane</keyword>
<keyword evidence="2" id="KW-0378">Hydrolase</keyword>
<dbReference type="AlphaFoldDB" id="A0A7X5UCR2"/>
<dbReference type="InterPro" id="IPR036412">
    <property type="entry name" value="HAD-like_sf"/>
</dbReference>
<dbReference type="Proteomes" id="UP000490980">
    <property type="component" value="Unassembled WGS sequence"/>
</dbReference>
<feature type="transmembrane region" description="Helical" evidence="1">
    <location>
        <begin position="49"/>
        <end position="70"/>
    </location>
</feature>
<proteinExistence type="predicted"/>